<organism evidence="2 3">
    <name type="scientific">Stentor coeruleus</name>
    <dbReference type="NCBI Taxonomy" id="5963"/>
    <lineage>
        <taxon>Eukaryota</taxon>
        <taxon>Sar</taxon>
        <taxon>Alveolata</taxon>
        <taxon>Ciliophora</taxon>
        <taxon>Postciliodesmatophora</taxon>
        <taxon>Heterotrichea</taxon>
        <taxon>Heterotrichida</taxon>
        <taxon>Stentoridae</taxon>
        <taxon>Stentor</taxon>
    </lineage>
</organism>
<evidence type="ECO:0000259" key="1">
    <source>
        <dbReference type="Pfam" id="PF03372"/>
    </source>
</evidence>
<dbReference type="Proteomes" id="UP000187209">
    <property type="component" value="Unassembled WGS sequence"/>
</dbReference>
<reference evidence="2 3" key="1">
    <citation type="submission" date="2016-11" db="EMBL/GenBank/DDBJ databases">
        <title>The macronuclear genome of Stentor coeruleus: a giant cell with tiny introns.</title>
        <authorList>
            <person name="Slabodnick M."/>
            <person name="Ruby J.G."/>
            <person name="Reiff S.B."/>
            <person name="Swart E.C."/>
            <person name="Gosai S."/>
            <person name="Prabakaran S."/>
            <person name="Witkowska E."/>
            <person name="Larue G.E."/>
            <person name="Fisher S."/>
            <person name="Freeman R.M."/>
            <person name="Gunawardena J."/>
            <person name="Chu W."/>
            <person name="Stover N.A."/>
            <person name="Gregory B.D."/>
            <person name="Nowacki M."/>
            <person name="Derisi J."/>
            <person name="Roy S.W."/>
            <person name="Marshall W.F."/>
            <person name="Sood P."/>
        </authorList>
    </citation>
    <scope>NUCLEOTIDE SEQUENCE [LARGE SCALE GENOMIC DNA]</scope>
    <source>
        <strain evidence="2">WM001</strain>
    </source>
</reference>
<protein>
    <recommendedName>
        <fullName evidence="1">Endonuclease/exonuclease/phosphatase domain-containing protein</fullName>
    </recommendedName>
</protein>
<dbReference type="Gene3D" id="3.60.10.10">
    <property type="entry name" value="Endonuclease/exonuclease/phosphatase"/>
    <property type="match status" value="1"/>
</dbReference>
<name>A0A1R2CT76_9CILI</name>
<dbReference type="InterPro" id="IPR050410">
    <property type="entry name" value="CCR4/nocturin_mRNA_transcr"/>
</dbReference>
<evidence type="ECO:0000313" key="3">
    <source>
        <dbReference type="Proteomes" id="UP000187209"/>
    </source>
</evidence>
<dbReference type="PANTHER" id="PTHR12121:SF31">
    <property type="entry name" value="FAMILY PROTEIN, PUTATIVE, EXPRESSED-RELATED"/>
    <property type="match status" value="1"/>
</dbReference>
<keyword evidence="3" id="KW-1185">Reference proteome</keyword>
<dbReference type="PANTHER" id="PTHR12121">
    <property type="entry name" value="CARBON CATABOLITE REPRESSOR PROTEIN 4"/>
    <property type="match status" value="1"/>
</dbReference>
<dbReference type="OrthoDB" id="282920at2759"/>
<feature type="domain" description="Endonuclease/exonuclease/phosphatase" evidence="1">
    <location>
        <begin position="6"/>
        <end position="233"/>
    </location>
</feature>
<dbReference type="SUPFAM" id="SSF56219">
    <property type="entry name" value="DNase I-like"/>
    <property type="match status" value="1"/>
</dbReference>
<dbReference type="InterPro" id="IPR036691">
    <property type="entry name" value="Endo/exonu/phosph_ase_sf"/>
</dbReference>
<proteinExistence type="predicted"/>
<dbReference type="Pfam" id="PF03372">
    <property type="entry name" value="Exo_endo_phos"/>
    <property type="match status" value="1"/>
</dbReference>
<gene>
    <name evidence="2" type="ORF">SteCoe_5063</name>
</gene>
<accession>A0A1R2CT76</accession>
<dbReference type="EMBL" id="MPUH01000066">
    <property type="protein sequence ID" value="OMJ92191.1"/>
    <property type="molecule type" value="Genomic_DNA"/>
</dbReference>
<sequence length="243" mass="28565">MKLKIGTFNILNTSCRYEERKIELKRTLSELKCDIIGLQELNFQINPELFDLSTYTIKFVALPNPMLKSEPEFRIDGNGVLIKNDIEILEEHRLVYKNNLRVAQILKLQKQNQAFIFVNTHLDHLSESIREQQLRELMQALKPYYDYPIICTGDYNFLPEVNNYKLMSKEFISAYFQIHDKEPMITFPTGLYGPYADIESYGCFDYIWIRGAKAISAEVYRDCGNQQIWASDHYPVYGEIEFI</sequence>
<comment type="caution">
    <text evidence="2">The sequence shown here is derived from an EMBL/GenBank/DDBJ whole genome shotgun (WGS) entry which is preliminary data.</text>
</comment>
<evidence type="ECO:0000313" key="2">
    <source>
        <dbReference type="EMBL" id="OMJ92191.1"/>
    </source>
</evidence>
<dbReference type="InterPro" id="IPR005135">
    <property type="entry name" value="Endo/exonuclease/phosphatase"/>
</dbReference>
<dbReference type="AlphaFoldDB" id="A0A1R2CT76"/>
<dbReference type="GO" id="GO:0000175">
    <property type="term" value="F:3'-5'-RNA exonuclease activity"/>
    <property type="evidence" value="ECO:0007669"/>
    <property type="project" value="TreeGrafter"/>
</dbReference>